<protein>
    <submittedName>
        <fullName evidence="1">PucR family transcriptional regulator</fullName>
    </submittedName>
</protein>
<dbReference type="PANTHER" id="PTHR33744:SF17">
    <property type="entry name" value="CONSERVED PROTEIN"/>
    <property type="match status" value="1"/>
</dbReference>
<evidence type="ECO:0000313" key="1">
    <source>
        <dbReference type="EMBL" id="NEC38185.1"/>
    </source>
</evidence>
<organism evidence="1 2">
    <name type="scientific">Streptomyces rubrogriseus</name>
    <dbReference type="NCBI Taxonomy" id="194673"/>
    <lineage>
        <taxon>Bacteria</taxon>
        <taxon>Bacillati</taxon>
        <taxon>Actinomycetota</taxon>
        <taxon>Actinomycetes</taxon>
        <taxon>Kitasatosporales</taxon>
        <taxon>Streptomycetaceae</taxon>
        <taxon>Streptomyces</taxon>
        <taxon>Streptomyces violaceoruber group</taxon>
    </lineage>
</organism>
<evidence type="ECO:0000313" key="2">
    <source>
        <dbReference type="Proteomes" id="UP000475666"/>
    </source>
</evidence>
<accession>A0A6G3TNZ1</accession>
<feature type="non-terminal residue" evidence="1">
    <location>
        <position position="1"/>
    </location>
</feature>
<feature type="non-terminal residue" evidence="1">
    <location>
        <position position="111"/>
    </location>
</feature>
<dbReference type="Proteomes" id="UP000475666">
    <property type="component" value="Unassembled WGS sequence"/>
</dbReference>
<gene>
    <name evidence="1" type="ORF">G3I66_34150</name>
</gene>
<dbReference type="EMBL" id="JAAGMQ010001013">
    <property type="protein sequence ID" value="NEC38185.1"/>
    <property type="molecule type" value="Genomic_DNA"/>
</dbReference>
<dbReference type="PANTHER" id="PTHR33744">
    <property type="entry name" value="CARBOHYDRATE DIACID REGULATOR"/>
    <property type="match status" value="1"/>
</dbReference>
<name>A0A6G3TNZ1_9ACTN</name>
<reference evidence="1 2" key="1">
    <citation type="submission" date="2020-01" db="EMBL/GenBank/DDBJ databases">
        <title>Insect and environment-associated Actinomycetes.</title>
        <authorList>
            <person name="Currrie C."/>
            <person name="Chevrette M."/>
            <person name="Carlson C."/>
            <person name="Stubbendieck R."/>
            <person name="Wendt-Pienkowski E."/>
        </authorList>
    </citation>
    <scope>NUCLEOTIDE SEQUENCE [LARGE SCALE GENOMIC DNA]</scope>
    <source>
        <strain evidence="1 2">SID7739</strain>
    </source>
</reference>
<dbReference type="InterPro" id="IPR051448">
    <property type="entry name" value="CdaR-like_regulators"/>
</dbReference>
<sequence length="111" mass="12292">GLRLGDLPELANTVAALVGGAITIEDPQSRVLAYSRMDHEPDPMRRLTILGQEVPRWRVDELRESGFFQALWNTDGVVRLPADDRYAERLAVAVRHGSEILGSLWAAADGR</sequence>
<dbReference type="AlphaFoldDB" id="A0A6G3TNZ1"/>
<comment type="caution">
    <text evidence="1">The sequence shown here is derived from an EMBL/GenBank/DDBJ whole genome shotgun (WGS) entry which is preliminary data.</text>
</comment>
<proteinExistence type="predicted"/>